<dbReference type="Gene3D" id="3.30.720.120">
    <property type="match status" value="1"/>
</dbReference>
<dbReference type="InterPro" id="IPR029068">
    <property type="entry name" value="Glyas_Bleomycin-R_OHBP_Dase"/>
</dbReference>
<protein>
    <submittedName>
        <fullName evidence="2">VOC family protein</fullName>
    </submittedName>
</protein>
<organism evidence="2 3">
    <name type="scientific">Candidatus Nephthysia bennettiae</name>
    <dbReference type="NCBI Taxonomy" id="3127016"/>
    <lineage>
        <taxon>Bacteria</taxon>
        <taxon>Bacillati</taxon>
        <taxon>Candidatus Dormiibacterota</taxon>
        <taxon>Candidatus Dormibacteria</taxon>
        <taxon>Candidatus Dormibacterales</taxon>
        <taxon>Candidatus Dormibacteraceae</taxon>
        <taxon>Candidatus Nephthysia</taxon>
    </lineage>
</organism>
<name>A0A934N8J6_9BACT</name>
<dbReference type="PANTHER" id="PTHR34109:SF1">
    <property type="entry name" value="VOC DOMAIN-CONTAINING PROTEIN"/>
    <property type="match status" value="1"/>
</dbReference>
<comment type="caution">
    <text evidence="2">The sequence shown here is derived from an EMBL/GenBank/DDBJ whole genome shotgun (WGS) entry which is preliminary data.</text>
</comment>
<dbReference type="PROSITE" id="PS51819">
    <property type="entry name" value="VOC"/>
    <property type="match status" value="1"/>
</dbReference>
<dbReference type="Pfam" id="PF00903">
    <property type="entry name" value="Glyoxalase"/>
    <property type="match status" value="1"/>
</dbReference>
<dbReference type="PANTHER" id="PTHR34109">
    <property type="entry name" value="BNAUNNG04460D PROTEIN-RELATED"/>
    <property type="match status" value="1"/>
</dbReference>
<proteinExistence type="predicted"/>
<dbReference type="AlphaFoldDB" id="A0A934N8J6"/>
<evidence type="ECO:0000313" key="3">
    <source>
        <dbReference type="Proteomes" id="UP000612893"/>
    </source>
</evidence>
<keyword evidence="3" id="KW-1185">Reference proteome</keyword>
<dbReference type="Proteomes" id="UP000612893">
    <property type="component" value="Unassembled WGS sequence"/>
</dbReference>
<evidence type="ECO:0000259" key="1">
    <source>
        <dbReference type="PROSITE" id="PS51819"/>
    </source>
</evidence>
<gene>
    <name evidence="2" type="ORF">JF922_08190</name>
</gene>
<dbReference type="InterPro" id="IPR004360">
    <property type="entry name" value="Glyas_Fos-R_dOase_dom"/>
</dbReference>
<dbReference type="RefSeq" id="WP_338200771.1">
    <property type="nucleotide sequence ID" value="NZ_JAEKNR010000090.1"/>
</dbReference>
<sequence>MSKTTERTATVWPTLRYRDARSAIRFLVEAFGFEEVVSYPGSDDSQVSHAELRWPAGGGVMLGTAREDSVIAGAPPGTGSVYVVTEGPDALYERARAAGARIVRELHDEDYGSREFTVRDPEGVYWSFGTYAGA</sequence>
<dbReference type="Gene3D" id="3.30.720.110">
    <property type="match status" value="1"/>
</dbReference>
<evidence type="ECO:0000313" key="2">
    <source>
        <dbReference type="EMBL" id="MBJ7598053.1"/>
    </source>
</evidence>
<dbReference type="EMBL" id="JAEKNR010000090">
    <property type="protein sequence ID" value="MBJ7598053.1"/>
    <property type="molecule type" value="Genomic_DNA"/>
</dbReference>
<dbReference type="SUPFAM" id="SSF54593">
    <property type="entry name" value="Glyoxalase/Bleomycin resistance protein/Dihydroxybiphenyl dioxygenase"/>
    <property type="match status" value="1"/>
</dbReference>
<feature type="domain" description="VOC" evidence="1">
    <location>
        <begin position="9"/>
        <end position="131"/>
    </location>
</feature>
<accession>A0A934N8J6</accession>
<reference evidence="2" key="1">
    <citation type="submission" date="2020-10" db="EMBL/GenBank/DDBJ databases">
        <title>Ca. Dormibacterota MAGs.</title>
        <authorList>
            <person name="Montgomery K."/>
        </authorList>
    </citation>
    <scope>NUCLEOTIDE SEQUENCE [LARGE SCALE GENOMIC DNA]</scope>
    <source>
        <strain evidence="2">SC8812_S17_10</strain>
    </source>
</reference>
<dbReference type="InterPro" id="IPR037523">
    <property type="entry name" value="VOC_core"/>
</dbReference>